<dbReference type="OrthoDB" id="8617387at2"/>
<dbReference type="AlphaFoldDB" id="A0A4R5B0Z4"/>
<comment type="caution">
    <text evidence="2">The sequence shown here is derived from an EMBL/GenBank/DDBJ whole genome shotgun (WGS) entry which is preliminary data.</text>
</comment>
<dbReference type="InterPro" id="IPR029055">
    <property type="entry name" value="Ntn_hydrolases_N"/>
</dbReference>
<organism evidence="2 3">
    <name type="scientific">Actinomadura darangshiensis</name>
    <dbReference type="NCBI Taxonomy" id="705336"/>
    <lineage>
        <taxon>Bacteria</taxon>
        <taxon>Bacillati</taxon>
        <taxon>Actinomycetota</taxon>
        <taxon>Actinomycetes</taxon>
        <taxon>Streptosporangiales</taxon>
        <taxon>Thermomonosporaceae</taxon>
        <taxon>Actinomadura</taxon>
    </lineage>
</organism>
<sequence>MSQYVKTFHAIEIGDGGDGRWAAHGRPAVVGAEGQLTEEDRTQQGAARARSLFETHMPELVPVLDRLAGQLTLPRAGTLLTLAAVRPFFSGCTQIGGKGTLLRNYDFAPDYCEAIIVSSHFLRPVIGMQEAGWGLLDGMNDAGLAVSLTFGGRFVHGPGFAIPLVLRYLLETCQTVDEAVGGLRAIPIAIPQNVTLVDPNKTVTVYVGPDIPLTAVPDNCATNHQHLPVPDEQERSTRTRKRLAAVQAAGVDVAAMLRPPLYQYRYDEWLGTVYTAHYRPVSGRVTYHWPDEHWEQSFTCFSPGARTVTLGQPDDNDTPDTRSD</sequence>
<dbReference type="SUPFAM" id="SSF56235">
    <property type="entry name" value="N-terminal nucleophile aminohydrolases (Ntn hydrolases)"/>
    <property type="match status" value="1"/>
</dbReference>
<dbReference type="InterPro" id="IPR005079">
    <property type="entry name" value="Peptidase_C45_hydrolase"/>
</dbReference>
<keyword evidence="3" id="KW-1185">Reference proteome</keyword>
<dbReference type="GO" id="GO:0016740">
    <property type="term" value="F:transferase activity"/>
    <property type="evidence" value="ECO:0007669"/>
    <property type="project" value="UniProtKB-KW"/>
</dbReference>
<feature type="domain" description="Peptidase C45 hydrolase" evidence="1">
    <location>
        <begin position="98"/>
        <end position="292"/>
    </location>
</feature>
<keyword evidence="2" id="KW-0808">Transferase</keyword>
<evidence type="ECO:0000313" key="3">
    <source>
        <dbReference type="Proteomes" id="UP000295578"/>
    </source>
</evidence>
<dbReference type="RefSeq" id="WP_132199690.1">
    <property type="nucleotide sequence ID" value="NZ_SMKY01000116.1"/>
</dbReference>
<reference evidence="2 3" key="1">
    <citation type="submission" date="2019-03" db="EMBL/GenBank/DDBJ databases">
        <title>Draft genome sequences of novel Actinobacteria.</title>
        <authorList>
            <person name="Sahin N."/>
            <person name="Ay H."/>
            <person name="Saygin H."/>
        </authorList>
    </citation>
    <scope>NUCLEOTIDE SEQUENCE [LARGE SCALE GENOMIC DNA]</scope>
    <source>
        <strain evidence="2 3">DSM 45941</strain>
    </source>
</reference>
<name>A0A4R5B0Z4_9ACTN</name>
<evidence type="ECO:0000313" key="2">
    <source>
        <dbReference type="EMBL" id="TDD79261.1"/>
    </source>
</evidence>
<dbReference type="NCBIfam" id="NF040521">
    <property type="entry name" value="C45_proenzyme"/>
    <property type="match status" value="1"/>
</dbReference>
<dbReference type="InterPro" id="IPR047794">
    <property type="entry name" value="C45_proenzyme-like"/>
</dbReference>
<evidence type="ECO:0000259" key="1">
    <source>
        <dbReference type="Pfam" id="PF03417"/>
    </source>
</evidence>
<protein>
    <submittedName>
        <fullName evidence="2">Acyl-coenzyme A--6-aminopenicillanic acid acyl-transferase</fullName>
    </submittedName>
</protein>
<dbReference type="EMBL" id="SMKY01000116">
    <property type="protein sequence ID" value="TDD79261.1"/>
    <property type="molecule type" value="Genomic_DNA"/>
</dbReference>
<proteinExistence type="predicted"/>
<gene>
    <name evidence="2" type="ORF">E1293_23910</name>
</gene>
<dbReference type="Gene3D" id="3.60.60.10">
    <property type="entry name" value="Penicillin V Acylase, Chain A"/>
    <property type="match status" value="1"/>
</dbReference>
<dbReference type="Pfam" id="PF03417">
    <property type="entry name" value="AAT"/>
    <property type="match status" value="1"/>
</dbReference>
<accession>A0A4R5B0Z4</accession>
<dbReference type="Proteomes" id="UP000295578">
    <property type="component" value="Unassembled WGS sequence"/>
</dbReference>